<evidence type="ECO:0000313" key="1">
    <source>
        <dbReference type="EMBL" id="KAK1858653.1"/>
    </source>
</evidence>
<gene>
    <name evidence="1" type="ORF">I4F81_001254</name>
</gene>
<name>A0ACC3BL56_PYRYE</name>
<sequence length="485" mass="49377">MDGVAPLPPSIICEAEEVAALALPSVAPPLPSVPSLLYSLEAQAAVEVLTPPPPPAYQSASPRPVSPPSPPRKGPLRSHTPIALCEASFTTTESDRRLSARRESAASADVEGRFADGGRPRRQSHAGSAASSGATEGNTQLDQVTPSAAAPTSASGTIDAGVAVAGAGVAAEVGSAGRTRHDESCASGASLRSASGDLPTLDHPTLTAMTERQPRLSAAHGGAAASRRLPKGRVFVSRAGARGPLLLSETPHAATDVTLPMVASRHVSSHLLRRVTSSRHGRRLIPSVSSSLRGSGAAGAAPSQTVGATVSVETRDGVPRPDPSGVDALAKVYEGAILQLAAAAAADSPPSLPPRTRWPVFWGNRGRQSPDSDHALPGTLGARGGALNGLPRSAAHPQRNVEQPVAAAASRGYPPRASPPFDPMAVGRRDGEAEEPVDFAMDDFISFLAAANTSRTPWQTIHAASMSGGSDAQGCLVGPGGWVSD</sequence>
<comment type="caution">
    <text evidence="1">The sequence shown here is derived from an EMBL/GenBank/DDBJ whole genome shotgun (WGS) entry which is preliminary data.</text>
</comment>
<proteinExistence type="predicted"/>
<accession>A0ACC3BL56</accession>
<keyword evidence="2" id="KW-1185">Reference proteome</keyword>
<reference evidence="1" key="1">
    <citation type="submission" date="2019-11" db="EMBL/GenBank/DDBJ databases">
        <title>Nori genome reveals adaptations in red seaweeds to the harsh intertidal environment.</title>
        <authorList>
            <person name="Wang D."/>
            <person name="Mao Y."/>
        </authorList>
    </citation>
    <scope>NUCLEOTIDE SEQUENCE</scope>
    <source>
        <tissue evidence="1">Gametophyte</tissue>
    </source>
</reference>
<organism evidence="1 2">
    <name type="scientific">Pyropia yezoensis</name>
    <name type="common">Susabi-nori</name>
    <name type="synonym">Porphyra yezoensis</name>
    <dbReference type="NCBI Taxonomy" id="2788"/>
    <lineage>
        <taxon>Eukaryota</taxon>
        <taxon>Rhodophyta</taxon>
        <taxon>Bangiophyceae</taxon>
        <taxon>Bangiales</taxon>
        <taxon>Bangiaceae</taxon>
        <taxon>Pyropia</taxon>
    </lineage>
</organism>
<protein>
    <submittedName>
        <fullName evidence="1">Uncharacterized protein</fullName>
    </submittedName>
</protein>
<dbReference type="Proteomes" id="UP000798662">
    <property type="component" value="Chromosome 1"/>
</dbReference>
<dbReference type="EMBL" id="CM020618">
    <property type="protein sequence ID" value="KAK1858653.1"/>
    <property type="molecule type" value="Genomic_DNA"/>
</dbReference>
<evidence type="ECO:0000313" key="2">
    <source>
        <dbReference type="Proteomes" id="UP000798662"/>
    </source>
</evidence>